<feature type="transmembrane region" description="Helical" evidence="2">
    <location>
        <begin position="62"/>
        <end position="84"/>
    </location>
</feature>
<sequence>MERNEALTSAAAPRRELAGSYIDWAAVFGGAVVAAAIAALCTGFGAALGLSMLSVESGESAVNLWMVVTAPWIVISLVLSYMAGGYITGRMRRRLDDAPADEVAARDGINGLVVRGLGMLLTAWMAAGAISGAASAAGSAVGGIAQGAGSAVGGAVSGLAQAAGAAVPEQADDGVLEYLNSRLMRPALQGARAADGTSSPGAPAADTGDLAAQTGIVLGNTLRSGEISDQDRAFLIAAVAQQTGQSQAEVEQKVDEAVKAVIDARAQAEQMAAKAKAEAERLAKEAEEAAIAAAETARKGAIMSAFLLTAAALVAGAAAMAGAVRGGRHRDEGRIWGGLS</sequence>
<keyword evidence="4" id="KW-1185">Reference proteome</keyword>
<keyword evidence="2" id="KW-1133">Transmembrane helix</keyword>
<dbReference type="EMBL" id="JACDXX010000011">
    <property type="protein sequence ID" value="MCB5410836.1"/>
    <property type="molecule type" value="Genomic_DNA"/>
</dbReference>
<name>A0ABS8CN52_9RHOB</name>
<evidence type="ECO:0000313" key="4">
    <source>
        <dbReference type="Proteomes" id="UP001198571"/>
    </source>
</evidence>
<feature type="transmembrane region" description="Helical" evidence="2">
    <location>
        <begin position="305"/>
        <end position="324"/>
    </location>
</feature>
<accession>A0ABS8CN52</accession>
<evidence type="ECO:0000256" key="2">
    <source>
        <dbReference type="SAM" id="Phobius"/>
    </source>
</evidence>
<reference evidence="3 4" key="1">
    <citation type="submission" date="2020-07" db="EMBL/GenBank/DDBJ databases">
        <title>Pseudogemmobacter sp. nov., isolated from poultry manure in Taiwan.</title>
        <authorList>
            <person name="Lin S.-Y."/>
            <person name="Tang Y.-S."/>
            <person name="Young C.-C."/>
        </authorList>
    </citation>
    <scope>NUCLEOTIDE SEQUENCE [LARGE SCALE GENOMIC DNA]</scope>
    <source>
        <strain evidence="3 4">CC-YST710</strain>
    </source>
</reference>
<keyword evidence="1" id="KW-0175">Coiled coil</keyword>
<dbReference type="RefSeq" id="WP_226936080.1">
    <property type="nucleotide sequence ID" value="NZ_JACDXX010000011.1"/>
</dbReference>
<keyword evidence="2" id="KW-0812">Transmembrane</keyword>
<evidence type="ECO:0000256" key="1">
    <source>
        <dbReference type="SAM" id="Coils"/>
    </source>
</evidence>
<organism evidence="3 4">
    <name type="scientific">Pseudogemmobacter faecipullorum</name>
    <dbReference type="NCBI Taxonomy" id="2755041"/>
    <lineage>
        <taxon>Bacteria</taxon>
        <taxon>Pseudomonadati</taxon>
        <taxon>Pseudomonadota</taxon>
        <taxon>Alphaproteobacteria</taxon>
        <taxon>Rhodobacterales</taxon>
        <taxon>Paracoccaceae</taxon>
        <taxon>Pseudogemmobacter</taxon>
    </lineage>
</organism>
<feature type="transmembrane region" description="Helical" evidence="2">
    <location>
        <begin position="21"/>
        <end position="50"/>
    </location>
</feature>
<protein>
    <submittedName>
        <fullName evidence="3">Uncharacterized protein</fullName>
    </submittedName>
</protein>
<keyword evidence="2" id="KW-0472">Membrane</keyword>
<proteinExistence type="predicted"/>
<feature type="coiled-coil region" evidence="1">
    <location>
        <begin position="258"/>
        <end position="299"/>
    </location>
</feature>
<dbReference type="Proteomes" id="UP001198571">
    <property type="component" value="Unassembled WGS sequence"/>
</dbReference>
<evidence type="ECO:0000313" key="3">
    <source>
        <dbReference type="EMBL" id="MCB5410836.1"/>
    </source>
</evidence>
<comment type="caution">
    <text evidence="3">The sequence shown here is derived from an EMBL/GenBank/DDBJ whole genome shotgun (WGS) entry which is preliminary data.</text>
</comment>
<gene>
    <name evidence="3" type="ORF">H0485_12605</name>
</gene>